<sequence length="240" mass="26493">MRTYTKVYKRGAVGRSIDISRYLGYDELKQGLAQMFGIEGQLLIGKGYGKLLESVHIYWKDIVTLLLLLVSLIKKFDTEDSINNPIRIRAFKILRGHTKSVQCAAVNKYSRYGGGCVYTCRPYTMRIFCGMATAGNNIFCIMGSWDAKTGKNSSDITYFLLRIGFGHSLPSLKPFSPPWTVCTKVLNCLDVGGESSALIAAGGSDPILRIWDPCKPGSFNSRLTLLGFRLASGMTTLGFV</sequence>
<name>A0A8J4RT05_9ROSI</name>
<dbReference type="EMBL" id="JRKL02000846">
    <property type="protein sequence ID" value="KAF3967831.1"/>
    <property type="molecule type" value="Genomic_DNA"/>
</dbReference>
<dbReference type="InterPro" id="IPR053793">
    <property type="entry name" value="PB1-like"/>
</dbReference>
<dbReference type="Gene3D" id="2.130.10.10">
    <property type="entry name" value="YVTN repeat-like/Quinoprotein amine dehydrogenase"/>
    <property type="match status" value="1"/>
</dbReference>
<dbReference type="PANTHER" id="PTHR31384">
    <property type="entry name" value="AUXIN RESPONSE FACTOR 4-RELATED"/>
    <property type="match status" value="1"/>
</dbReference>
<dbReference type="PANTHER" id="PTHR31384:SF9">
    <property type="entry name" value="AUXIN RESPONSE FACTOR 19"/>
    <property type="match status" value="1"/>
</dbReference>
<dbReference type="GO" id="GO:0009725">
    <property type="term" value="P:response to hormone"/>
    <property type="evidence" value="ECO:0007669"/>
    <property type="project" value="InterPro"/>
</dbReference>
<protein>
    <recommendedName>
        <fullName evidence="2">PB1 domain-containing protein</fullName>
    </recommendedName>
</protein>
<proteinExistence type="predicted"/>
<comment type="subunit">
    <text evidence="1">Homodimers and heterodimers.</text>
</comment>
<dbReference type="PROSITE" id="PS51745">
    <property type="entry name" value="PB1"/>
    <property type="match status" value="1"/>
</dbReference>
<dbReference type="InterPro" id="IPR011043">
    <property type="entry name" value="Gal_Oxase/kelch_b-propeller"/>
</dbReference>
<dbReference type="GO" id="GO:0006355">
    <property type="term" value="P:regulation of DNA-templated transcription"/>
    <property type="evidence" value="ECO:0007669"/>
    <property type="project" value="InterPro"/>
</dbReference>
<feature type="domain" description="PB1" evidence="2">
    <location>
        <begin position="2"/>
        <end position="101"/>
    </location>
</feature>
<dbReference type="Gene3D" id="3.10.20.90">
    <property type="entry name" value="Phosphatidylinositol 3-kinase Catalytic Subunit, Chain A, domain 1"/>
    <property type="match status" value="1"/>
</dbReference>
<reference evidence="3" key="1">
    <citation type="submission" date="2020-03" db="EMBL/GenBank/DDBJ databases">
        <title>Castanea mollissima Vanexum genome sequencing.</title>
        <authorList>
            <person name="Staton M."/>
        </authorList>
    </citation>
    <scope>NUCLEOTIDE SEQUENCE</scope>
    <source>
        <tissue evidence="3">Leaf</tissue>
    </source>
</reference>
<accession>A0A8J4RT05</accession>
<dbReference type="GO" id="GO:0003677">
    <property type="term" value="F:DNA binding"/>
    <property type="evidence" value="ECO:0007669"/>
    <property type="project" value="InterPro"/>
</dbReference>
<evidence type="ECO:0000259" key="2">
    <source>
        <dbReference type="PROSITE" id="PS51745"/>
    </source>
</evidence>
<dbReference type="InterPro" id="IPR044835">
    <property type="entry name" value="ARF_plant"/>
</dbReference>
<keyword evidence="4" id="KW-1185">Reference proteome</keyword>
<comment type="caution">
    <text evidence="3">The sequence shown here is derived from an EMBL/GenBank/DDBJ whole genome shotgun (WGS) entry which is preliminary data.</text>
</comment>
<gene>
    <name evidence="3" type="ORF">CMV_008218</name>
</gene>
<dbReference type="SUPFAM" id="SSF50965">
    <property type="entry name" value="Galactose oxidase, central domain"/>
    <property type="match status" value="1"/>
</dbReference>
<dbReference type="InterPro" id="IPR015943">
    <property type="entry name" value="WD40/YVTN_repeat-like_dom_sf"/>
</dbReference>
<evidence type="ECO:0000256" key="1">
    <source>
        <dbReference type="ARBA" id="ARBA00011726"/>
    </source>
</evidence>
<organism evidence="3 4">
    <name type="scientific">Castanea mollissima</name>
    <name type="common">Chinese chestnut</name>
    <dbReference type="NCBI Taxonomy" id="60419"/>
    <lineage>
        <taxon>Eukaryota</taxon>
        <taxon>Viridiplantae</taxon>
        <taxon>Streptophyta</taxon>
        <taxon>Embryophyta</taxon>
        <taxon>Tracheophyta</taxon>
        <taxon>Spermatophyta</taxon>
        <taxon>Magnoliopsida</taxon>
        <taxon>eudicotyledons</taxon>
        <taxon>Gunneridae</taxon>
        <taxon>Pentapetalae</taxon>
        <taxon>rosids</taxon>
        <taxon>fabids</taxon>
        <taxon>Fagales</taxon>
        <taxon>Fagaceae</taxon>
        <taxon>Castanea</taxon>
    </lineage>
</organism>
<dbReference type="AlphaFoldDB" id="A0A8J4RT05"/>
<dbReference type="OrthoDB" id="10251381at2759"/>
<evidence type="ECO:0000313" key="4">
    <source>
        <dbReference type="Proteomes" id="UP000737018"/>
    </source>
</evidence>
<evidence type="ECO:0000313" key="3">
    <source>
        <dbReference type="EMBL" id="KAF3967831.1"/>
    </source>
</evidence>
<dbReference type="Proteomes" id="UP000737018">
    <property type="component" value="Unassembled WGS sequence"/>
</dbReference>